<dbReference type="Proteomes" id="UP000077315">
    <property type="component" value="Unassembled WGS sequence"/>
</dbReference>
<dbReference type="VEuPathDB" id="FungiDB:PHYBLDRAFT_61665"/>
<evidence type="ECO:0000313" key="1">
    <source>
        <dbReference type="EMBL" id="OAD80615.1"/>
    </source>
</evidence>
<protein>
    <submittedName>
        <fullName evidence="1">Uncharacterized protein</fullName>
    </submittedName>
</protein>
<dbReference type="InParanoid" id="A0A162YH15"/>
<proteinExistence type="predicted"/>
<name>A0A162YH15_PHYB8</name>
<sequence length="236" mass="27177">MARDIGWAKNELLKEEQKLSKFSIEKNLEVDLAVCHALDIRFPFNSKNLGNFQEKNTVYNSETIFRFGHEQSVRRKRRSFCSNLQVAVTYTGSRIRNMVTDHLTNTIYEISDYFTPNPINCFKNNKFLPISATYISFYNKFVQYNSSTNAQLYIGTLRFLFIKIIEVKHEENALFISVEYSVAIQRALYQFLDTNLDDQEVATLAAPNHSTHIASTRTGSSSPNHITFSVPPLTHL</sequence>
<organism evidence="1 2">
    <name type="scientific">Phycomyces blakesleeanus (strain ATCC 8743b / DSM 1359 / FGSC 10004 / NBRC 33097 / NRRL 1555)</name>
    <dbReference type="NCBI Taxonomy" id="763407"/>
    <lineage>
        <taxon>Eukaryota</taxon>
        <taxon>Fungi</taxon>
        <taxon>Fungi incertae sedis</taxon>
        <taxon>Mucoromycota</taxon>
        <taxon>Mucoromycotina</taxon>
        <taxon>Mucoromycetes</taxon>
        <taxon>Mucorales</taxon>
        <taxon>Phycomycetaceae</taxon>
        <taxon>Phycomyces</taxon>
    </lineage>
</organism>
<dbReference type="EMBL" id="KV440971">
    <property type="protein sequence ID" value="OAD80615.1"/>
    <property type="molecule type" value="Genomic_DNA"/>
</dbReference>
<keyword evidence="2" id="KW-1185">Reference proteome</keyword>
<reference evidence="2" key="1">
    <citation type="submission" date="2015-06" db="EMBL/GenBank/DDBJ databases">
        <title>Expansion of signal transduction pathways in fungi by whole-genome duplication.</title>
        <authorList>
            <consortium name="DOE Joint Genome Institute"/>
            <person name="Corrochano L.M."/>
            <person name="Kuo A."/>
            <person name="Marcet-Houben M."/>
            <person name="Polaino S."/>
            <person name="Salamov A."/>
            <person name="Villalobos J.M."/>
            <person name="Alvarez M.I."/>
            <person name="Avalos J."/>
            <person name="Benito E.P."/>
            <person name="Benoit I."/>
            <person name="Burger G."/>
            <person name="Camino L.P."/>
            <person name="Canovas D."/>
            <person name="Cerda-Olmedo E."/>
            <person name="Cheng J.-F."/>
            <person name="Dominguez A."/>
            <person name="Elias M."/>
            <person name="Eslava A.P."/>
            <person name="Glaser F."/>
            <person name="Grimwood J."/>
            <person name="Gutierrez G."/>
            <person name="Heitman J."/>
            <person name="Henrissat B."/>
            <person name="Iturriaga E.A."/>
            <person name="Lang B.F."/>
            <person name="Lavin J.L."/>
            <person name="Lee S."/>
            <person name="Li W."/>
            <person name="Lindquist E."/>
            <person name="Lopez-Garcia S."/>
            <person name="Luque E.M."/>
            <person name="Marcos A.T."/>
            <person name="Martin J."/>
            <person name="McCluskey K."/>
            <person name="Medina H.R."/>
            <person name="Miralles-Duran A."/>
            <person name="Miyazaki A."/>
            <person name="Munoz-Torres E."/>
            <person name="Oguiza J.A."/>
            <person name="Ohm R."/>
            <person name="Olmedo M."/>
            <person name="Orejas M."/>
            <person name="Ortiz-Castellanos L."/>
            <person name="Pisabarro A.G."/>
            <person name="Rodriguez-Romero J."/>
            <person name="Ruiz-Herrera J."/>
            <person name="Ruiz-Vazquez R."/>
            <person name="Sanz C."/>
            <person name="Schackwitz W."/>
            <person name="Schmutz J."/>
            <person name="Shahriari M."/>
            <person name="Shelest E."/>
            <person name="Silva-Franco F."/>
            <person name="Soanes D."/>
            <person name="Syed K."/>
            <person name="Tagua V.G."/>
            <person name="Talbot N.J."/>
            <person name="Thon M."/>
            <person name="De vries R.P."/>
            <person name="Wiebenga A."/>
            <person name="Yadav J.S."/>
            <person name="Braun E.L."/>
            <person name="Baker S."/>
            <person name="Garre V."/>
            <person name="Horwitz B."/>
            <person name="Torres-Martinez S."/>
            <person name="Idnurm A."/>
            <person name="Herrera-Estrella A."/>
            <person name="Gabaldon T."/>
            <person name="Grigoriev I.V."/>
        </authorList>
    </citation>
    <scope>NUCLEOTIDE SEQUENCE [LARGE SCALE GENOMIC DNA]</scope>
    <source>
        <strain evidence="2">NRRL 1555(-)</strain>
    </source>
</reference>
<dbReference type="GeneID" id="29001744"/>
<dbReference type="RefSeq" id="XP_018298655.1">
    <property type="nucleotide sequence ID" value="XM_018440838.1"/>
</dbReference>
<accession>A0A162YH15</accession>
<evidence type="ECO:0000313" key="2">
    <source>
        <dbReference type="Proteomes" id="UP000077315"/>
    </source>
</evidence>
<dbReference type="AlphaFoldDB" id="A0A162YH15"/>
<gene>
    <name evidence="1" type="ORF">PHYBLDRAFT_61665</name>
</gene>